<gene>
    <name evidence="2" type="ORF">GTC17253_14670</name>
</gene>
<reference evidence="2" key="1">
    <citation type="submission" date="2024-07" db="EMBL/GenBank/DDBJ databases">
        <title>Complete genome sequence of Prevotella sp. YM-2024 GTC17253.</title>
        <authorList>
            <person name="Hayashi M."/>
            <person name="Muto Y."/>
            <person name="Tanaka K."/>
            <person name="Niwa H."/>
        </authorList>
    </citation>
    <scope>NUCLEOTIDE SEQUENCE</scope>
    <source>
        <strain evidence="2">GTC17253</strain>
    </source>
</reference>
<accession>A0AB33IV88</accession>
<proteinExistence type="predicted"/>
<feature type="transmembrane region" description="Helical" evidence="1">
    <location>
        <begin position="222"/>
        <end position="243"/>
    </location>
</feature>
<evidence type="ECO:0008006" key="3">
    <source>
        <dbReference type="Google" id="ProtNLM"/>
    </source>
</evidence>
<keyword evidence="1" id="KW-0472">Membrane</keyword>
<feature type="transmembrane region" description="Helical" evidence="1">
    <location>
        <begin position="373"/>
        <end position="392"/>
    </location>
</feature>
<feature type="transmembrane region" description="Helical" evidence="1">
    <location>
        <begin position="398"/>
        <end position="416"/>
    </location>
</feature>
<feature type="transmembrane region" description="Helical" evidence="1">
    <location>
        <begin position="423"/>
        <end position="444"/>
    </location>
</feature>
<dbReference type="EMBL" id="AP035785">
    <property type="protein sequence ID" value="BFO71501.1"/>
    <property type="molecule type" value="Genomic_DNA"/>
</dbReference>
<keyword evidence="1" id="KW-1133">Transmembrane helix</keyword>
<feature type="transmembrane region" description="Helical" evidence="1">
    <location>
        <begin position="138"/>
        <end position="157"/>
    </location>
</feature>
<organism evidence="2">
    <name type="scientific">Prevotella sp. GTC17253</name>
    <dbReference type="NCBI Taxonomy" id="3236793"/>
    <lineage>
        <taxon>Bacteria</taxon>
        <taxon>Pseudomonadati</taxon>
        <taxon>Bacteroidota</taxon>
        <taxon>Bacteroidia</taxon>
        <taxon>Bacteroidales</taxon>
        <taxon>Prevotellaceae</taxon>
        <taxon>Prevotella</taxon>
    </lineage>
</organism>
<feature type="transmembrane region" description="Helical" evidence="1">
    <location>
        <begin position="456"/>
        <end position="478"/>
    </location>
</feature>
<dbReference type="Pfam" id="PF19558">
    <property type="entry name" value="DUF6080"/>
    <property type="match status" value="1"/>
</dbReference>
<keyword evidence="1" id="KW-0812">Transmembrane</keyword>
<name>A0AB33IV88_9BACT</name>
<evidence type="ECO:0000256" key="1">
    <source>
        <dbReference type="SAM" id="Phobius"/>
    </source>
</evidence>
<feature type="transmembrane region" description="Helical" evidence="1">
    <location>
        <begin position="105"/>
        <end position="126"/>
    </location>
</feature>
<feature type="transmembrane region" description="Helical" evidence="1">
    <location>
        <begin position="16"/>
        <end position="37"/>
    </location>
</feature>
<protein>
    <recommendedName>
        <fullName evidence="3">GtrA family protein</fullName>
    </recommendedName>
</protein>
<feature type="transmembrane region" description="Helical" evidence="1">
    <location>
        <begin position="193"/>
        <end position="216"/>
    </location>
</feature>
<dbReference type="AlphaFoldDB" id="A0AB33IV88"/>
<dbReference type="InterPro" id="IPR045726">
    <property type="entry name" value="DUF6080"/>
</dbReference>
<sequence length="479" mass="55470">MKRIFGIFRIKPEERWPAFFVFLTTLLLNALVIVKYADRFLFPAKDYHHLFVSNFHVSGYDPLTYAVLSQWFTEYNIYRHPLLAFFLYLPAQFNRGLMGLTGINFAPFIVAVFLLLVAVYSFVFLYRILREVIQLPRFDATLLSLMLFSFAYVLVSVCVPDHFSLSMFMLLLTLYVSGKKLRQGKPFTKWQTILFFLVTAGISLNNGLKVFMANWFVNGRRFFRPLNLILAILLPSVLIWVFARMEYREYQYPRWKARKVAQKRAKDRDRAQLAAQFTKAWPAWDSARVARAADSVMKVRTLEKKRANAKKPNVAHQGKPVKKGEFWSWTDITTSRTATAVENLFGESVLLHQDYLLGDTLTGRPVIVGYRWWLNYVVEAVLVACLLLGLWIGRRSRLMWLSVSFFALDMAIHMVAGFGINEVYIMSPHWAFVFPIVLACLLKGVPRRVARPLRGLLGLTAAYCFVYNMTLLIEYLAFS</sequence>
<evidence type="ECO:0000313" key="2">
    <source>
        <dbReference type="EMBL" id="BFO71501.1"/>
    </source>
</evidence>